<dbReference type="OrthoDB" id="2143914at2759"/>
<proteinExistence type="predicted"/>
<dbReference type="SUPFAM" id="SSF46689">
    <property type="entry name" value="Homeodomain-like"/>
    <property type="match status" value="1"/>
</dbReference>
<feature type="domain" description="Myb-like" evidence="5">
    <location>
        <begin position="4"/>
        <end position="55"/>
    </location>
</feature>
<keyword evidence="3" id="KW-0804">Transcription</keyword>
<keyword evidence="8" id="KW-1185">Reference proteome</keyword>
<dbReference type="GO" id="GO:0042795">
    <property type="term" value="P:snRNA transcription by RNA polymerase II"/>
    <property type="evidence" value="ECO:0007669"/>
    <property type="project" value="TreeGrafter"/>
</dbReference>
<evidence type="ECO:0000256" key="3">
    <source>
        <dbReference type="ARBA" id="ARBA00023163"/>
    </source>
</evidence>
<dbReference type="GO" id="GO:0000978">
    <property type="term" value="F:RNA polymerase II cis-regulatory region sequence-specific DNA binding"/>
    <property type="evidence" value="ECO:0007669"/>
    <property type="project" value="TreeGrafter"/>
</dbReference>
<evidence type="ECO:0000256" key="4">
    <source>
        <dbReference type="ARBA" id="ARBA00023242"/>
    </source>
</evidence>
<dbReference type="GO" id="GO:0001006">
    <property type="term" value="F:RNA polymerase III type 3 promoter sequence-specific DNA binding"/>
    <property type="evidence" value="ECO:0007669"/>
    <property type="project" value="TreeGrafter"/>
</dbReference>
<dbReference type="Proteomes" id="UP000179807">
    <property type="component" value="Unassembled WGS sequence"/>
</dbReference>
<dbReference type="PANTHER" id="PTHR46621">
    <property type="entry name" value="SNRNA-ACTIVATING PROTEIN COMPLEX SUBUNIT 4"/>
    <property type="match status" value="1"/>
</dbReference>
<dbReference type="EMBL" id="MLAK01000804">
    <property type="protein sequence ID" value="OHT04164.1"/>
    <property type="molecule type" value="Genomic_DNA"/>
</dbReference>
<dbReference type="VEuPathDB" id="TrichDB:TRFO_06496"/>
<dbReference type="CDD" id="cd00167">
    <property type="entry name" value="SANT"/>
    <property type="match status" value="2"/>
</dbReference>
<organism evidence="7 8">
    <name type="scientific">Tritrichomonas foetus</name>
    <dbReference type="NCBI Taxonomy" id="1144522"/>
    <lineage>
        <taxon>Eukaryota</taxon>
        <taxon>Metamonada</taxon>
        <taxon>Parabasalia</taxon>
        <taxon>Tritrichomonadida</taxon>
        <taxon>Tritrichomonadidae</taxon>
        <taxon>Tritrichomonas</taxon>
    </lineage>
</organism>
<dbReference type="GeneID" id="94827838"/>
<accession>A0A1J4K340</accession>
<feature type="domain" description="Myb-like" evidence="5">
    <location>
        <begin position="56"/>
        <end position="106"/>
    </location>
</feature>
<gene>
    <name evidence="7" type="ORF">TRFO_06496</name>
</gene>
<dbReference type="InterPro" id="IPR051575">
    <property type="entry name" value="Myb-like_DNA-bd"/>
</dbReference>
<dbReference type="Pfam" id="PF13921">
    <property type="entry name" value="Myb_DNA-bind_6"/>
    <property type="match status" value="1"/>
</dbReference>
<evidence type="ECO:0000259" key="5">
    <source>
        <dbReference type="PROSITE" id="PS50090"/>
    </source>
</evidence>
<name>A0A1J4K340_9EUKA</name>
<comment type="caution">
    <text evidence="7">The sequence shown here is derived from an EMBL/GenBank/DDBJ whole genome shotgun (WGS) entry which is preliminary data.</text>
</comment>
<dbReference type="SMART" id="SM00717">
    <property type="entry name" value="SANT"/>
    <property type="match status" value="2"/>
</dbReference>
<dbReference type="InterPro" id="IPR017930">
    <property type="entry name" value="Myb_dom"/>
</dbReference>
<dbReference type="PANTHER" id="PTHR46621:SF1">
    <property type="entry name" value="SNRNA-ACTIVATING PROTEIN COMPLEX SUBUNIT 4"/>
    <property type="match status" value="1"/>
</dbReference>
<evidence type="ECO:0000259" key="6">
    <source>
        <dbReference type="PROSITE" id="PS51294"/>
    </source>
</evidence>
<keyword evidence="1" id="KW-0805">Transcription regulation</keyword>
<keyword evidence="2" id="KW-0238">DNA-binding</keyword>
<dbReference type="RefSeq" id="XP_068357300.1">
    <property type="nucleotide sequence ID" value="XM_068493134.1"/>
</dbReference>
<dbReference type="InterPro" id="IPR009057">
    <property type="entry name" value="Homeodomain-like_sf"/>
</dbReference>
<evidence type="ECO:0000313" key="7">
    <source>
        <dbReference type="EMBL" id="OHT04164.1"/>
    </source>
</evidence>
<reference evidence="7" key="1">
    <citation type="submission" date="2016-10" db="EMBL/GenBank/DDBJ databases">
        <authorList>
            <person name="Benchimol M."/>
            <person name="Almeida L.G."/>
            <person name="Vasconcelos A.T."/>
            <person name="Perreira-Neves A."/>
            <person name="Rosa I.A."/>
            <person name="Tasca T."/>
            <person name="Bogo M.R."/>
            <person name="de Souza W."/>
        </authorList>
    </citation>
    <scope>NUCLEOTIDE SEQUENCE [LARGE SCALE GENOMIC DNA]</scope>
    <source>
        <strain evidence="7">K</strain>
    </source>
</reference>
<dbReference type="InterPro" id="IPR001005">
    <property type="entry name" value="SANT/Myb"/>
</dbReference>
<protein>
    <recommendedName>
        <fullName evidence="9">Myb-like DNA-binding domain containing protein</fullName>
    </recommendedName>
</protein>
<sequence length="243" mass="27262">MNRTKRTHKLKFTETEDNLLRLVIAQTGTENWHLVASRMGSRTARQCRDRWKHYLSPATNNNEWSEFEDLILVENFNRIGPHWGRLATLFPGRTSVGVRNRCCKLLRMRDGLNSSNNYTSNPDQVFNSSENSEVKVNSLPNQFNEQFKLAADSNNNLSNSMLGSSPVVSSPEDIPPCSVMPSNEFNSTNRAYIENCTEKSGNLSQNLNGANMFKALLPPISSFPFPSDKTGGADNIPSFLLSI</sequence>
<dbReference type="AlphaFoldDB" id="A0A1J4K340"/>
<feature type="domain" description="HTH myb-type" evidence="6">
    <location>
        <begin position="4"/>
        <end position="59"/>
    </location>
</feature>
<dbReference type="PROSITE" id="PS51294">
    <property type="entry name" value="HTH_MYB"/>
    <property type="match status" value="1"/>
</dbReference>
<evidence type="ECO:0008006" key="9">
    <source>
        <dbReference type="Google" id="ProtNLM"/>
    </source>
</evidence>
<evidence type="ECO:0000313" key="8">
    <source>
        <dbReference type="Proteomes" id="UP000179807"/>
    </source>
</evidence>
<dbReference type="Gene3D" id="1.10.10.60">
    <property type="entry name" value="Homeodomain-like"/>
    <property type="match status" value="2"/>
</dbReference>
<evidence type="ECO:0000256" key="2">
    <source>
        <dbReference type="ARBA" id="ARBA00023125"/>
    </source>
</evidence>
<dbReference type="PROSITE" id="PS50090">
    <property type="entry name" value="MYB_LIKE"/>
    <property type="match status" value="2"/>
</dbReference>
<keyword evidence="4" id="KW-0539">Nucleus</keyword>
<dbReference type="GO" id="GO:0042796">
    <property type="term" value="P:snRNA transcription by RNA polymerase III"/>
    <property type="evidence" value="ECO:0007669"/>
    <property type="project" value="TreeGrafter"/>
</dbReference>
<dbReference type="GO" id="GO:0019185">
    <property type="term" value="C:snRNA-activating protein complex"/>
    <property type="evidence" value="ECO:0007669"/>
    <property type="project" value="TreeGrafter"/>
</dbReference>
<evidence type="ECO:0000256" key="1">
    <source>
        <dbReference type="ARBA" id="ARBA00023015"/>
    </source>
</evidence>